<protein>
    <submittedName>
        <fullName evidence="1">Uncharacterized protein</fullName>
    </submittedName>
</protein>
<dbReference type="EMBL" id="MH606185">
    <property type="protein sequence ID" value="AXH71228.1"/>
    <property type="molecule type" value="Genomic_DNA"/>
</dbReference>
<name>A0A345MK46_BPBSP</name>
<organismHost>
    <name type="scientific">Bacillus subtilis</name>
    <dbReference type="NCBI Taxonomy" id="1423"/>
</organismHost>
<sequence>MSTVRSKKNNRRTLYLSDRKDKDILEYIEPLMDERYDFSFVIRELVRDGIKYRTCPTAAPVPPTQVVPQESGIQSNPPELSNIVLKKKELSDADIEDRLDSF</sequence>
<keyword evidence="2" id="KW-1185">Reference proteome</keyword>
<gene>
    <name evidence="1" type="ORF">BSP38_186</name>
</gene>
<dbReference type="Proteomes" id="UP000260425">
    <property type="component" value="Segment"/>
</dbReference>
<organism evidence="1 2">
    <name type="scientific">Bacillus phage BSP38</name>
    <dbReference type="NCBI Taxonomy" id="2283013"/>
    <lineage>
        <taxon>Viruses</taxon>
        <taxon>Duplodnaviria</taxon>
        <taxon>Heunggongvirae</taxon>
        <taxon>Uroviricota</taxon>
        <taxon>Caudoviricetes</taxon>
        <taxon>Herelleviridae</taxon>
        <taxon>Bastillevirinae</taxon>
        <taxon>Jeonjuvirus</taxon>
        <taxon>Jeonjuvirus BSP38</taxon>
    </lineage>
</organism>
<reference evidence="1 2" key="1">
    <citation type="submission" date="2018-07" db="EMBL/GenBank/DDBJ databases">
        <title>Complete nucleotide sequence of Bacillus phage BSP38.</title>
        <authorList>
            <person name="Ghosh K."/>
            <person name="Kim K.-P."/>
        </authorList>
    </citation>
    <scope>NUCLEOTIDE SEQUENCE [LARGE SCALE GENOMIC DNA]</scope>
</reference>
<proteinExistence type="predicted"/>
<accession>A0A345MK46</accession>
<evidence type="ECO:0000313" key="2">
    <source>
        <dbReference type="Proteomes" id="UP000260425"/>
    </source>
</evidence>
<evidence type="ECO:0000313" key="1">
    <source>
        <dbReference type="EMBL" id="AXH71228.1"/>
    </source>
</evidence>